<gene>
    <name evidence="13" type="ORF">CRI94_12020</name>
</gene>
<proteinExistence type="inferred from homology"/>
<dbReference type="EMBL" id="PDEQ01000006">
    <property type="protein sequence ID" value="PEN12965.1"/>
    <property type="molecule type" value="Genomic_DNA"/>
</dbReference>
<evidence type="ECO:0000256" key="2">
    <source>
        <dbReference type="ARBA" id="ARBA00008598"/>
    </source>
</evidence>
<dbReference type="InterPro" id="IPR055180">
    <property type="entry name" value="HsdR_RecA-like_helicase_dom_2"/>
</dbReference>
<feature type="domain" description="Helicase ATP-binding" evidence="12">
    <location>
        <begin position="315"/>
        <end position="462"/>
    </location>
</feature>
<dbReference type="Gene3D" id="3.40.50.300">
    <property type="entry name" value="P-loop containing nucleotide triphosphate hydrolases"/>
    <property type="match status" value="2"/>
</dbReference>
<comment type="similarity">
    <text evidence="2 10">Belongs to the HsdR family.</text>
</comment>
<name>A0A2A8CW84_9BACT</name>
<evidence type="ECO:0000256" key="4">
    <source>
        <dbReference type="ARBA" id="ARBA00022741"/>
    </source>
</evidence>
<reference evidence="13 14" key="1">
    <citation type="submission" date="2017-10" db="EMBL/GenBank/DDBJ databases">
        <title>Draft genome of Longibacter Salinarum.</title>
        <authorList>
            <person name="Goh K.M."/>
            <person name="Shamsir M.S."/>
            <person name="Lim S.W."/>
        </authorList>
    </citation>
    <scope>NUCLEOTIDE SEQUENCE [LARGE SCALE GENOMIC DNA]</scope>
    <source>
        <strain evidence="13 14">KCTC 52045</strain>
    </source>
</reference>
<evidence type="ECO:0000259" key="12">
    <source>
        <dbReference type="PROSITE" id="PS51192"/>
    </source>
</evidence>
<protein>
    <recommendedName>
        <fullName evidence="10">Type I restriction enzyme endonuclease subunit</fullName>
        <shortName evidence="10">R protein</shortName>
        <ecNumber evidence="10">3.1.21.3</ecNumber>
    </recommendedName>
</protein>
<dbReference type="Pfam" id="PF22679">
    <property type="entry name" value="T1R_D3-like"/>
    <property type="match status" value="1"/>
</dbReference>
<dbReference type="InterPro" id="IPR027417">
    <property type="entry name" value="P-loop_NTPase"/>
</dbReference>
<dbReference type="AlphaFoldDB" id="A0A2A8CW84"/>
<dbReference type="SUPFAM" id="SSF52540">
    <property type="entry name" value="P-loop containing nucleoside triphosphate hydrolases"/>
    <property type="match status" value="1"/>
</dbReference>
<dbReference type="Proteomes" id="UP000220102">
    <property type="component" value="Unassembled WGS sequence"/>
</dbReference>
<dbReference type="OrthoDB" id="9758243at2"/>
<dbReference type="CDD" id="cd18800">
    <property type="entry name" value="SF2_C_EcoR124I-like"/>
    <property type="match status" value="1"/>
</dbReference>
<dbReference type="InterPro" id="IPR040980">
    <property type="entry name" value="SWI2_SNF2"/>
</dbReference>
<keyword evidence="9 10" id="KW-0238">DNA-binding</keyword>
<evidence type="ECO:0000256" key="1">
    <source>
        <dbReference type="ARBA" id="ARBA00000851"/>
    </source>
</evidence>
<evidence type="ECO:0000256" key="8">
    <source>
        <dbReference type="ARBA" id="ARBA00022840"/>
    </source>
</evidence>
<evidence type="ECO:0000256" key="6">
    <source>
        <dbReference type="ARBA" id="ARBA00022759"/>
    </source>
</evidence>
<evidence type="ECO:0000256" key="11">
    <source>
        <dbReference type="SAM" id="MobiDB-lite"/>
    </source>
</evidence>
<dbReference type="EC" id="3.1.21.3" evidence="10"/>
<dbReference type="PANTHER" id="PTHR30195:SF15">
    <property type="entry name" value="TYPE I RESTRICTION ENZYME HINDI ENDONUCLEASE SUBUNIT"/>
    <property type="match status" value="1"/>
</dbReference>
<comment type="subunit">
    <text evidence="10">The type I restriction/modification system is composed of three polypeptides R, M and S.</text>
</comment>
<dbReference type="Pfam" id="PF11867">
    <property type="entry name" value="T1RH-like_C"/>
    <property type="match status" value="1"/>
</dbReference>
<keyword evidence="4 10" id="KW-0547">Nucleotide-binding</keyword>
<organism evidence="13 14">
    <name type="scientific">Longibacter salinarum</name>
    <dbReference type="NCBI Taxonomy" id="1850348"/>
    <lineage>
        <taxon>Bacteria</taxon>
        <taxon>Pseudomonadati</taxon>
        <taxon>Rhodothermota</taxon>
        <taxon>Rhodothermia</taxon>
        <taxon>Rhodothermales</taxon>
        <taxon>Salisaetaceae</taxon>
        <taxon>Longibacter</taxon>
    </lineage>
</organism>
<keyword evidence="5 10" id="KW-0680">Restriction system</keyword>
<dbReference type="InterPro" id="IPR021810">
    <property type="entry name" value="T1RH-like_C"/>
</dbReference>
<dbReference type="SMART" id="SM00487">
    <property type="entry name" value="DEXDc"/>
    <property type="match status" value="1"/>
</dbReference>
<dbReference type="GO" id="GO:0003677">
    <property type="term" value="F:DNA binding"/>
    <property type="evidence" value="ECO:0007669"/>
    <property type="project" value="UniProtKB-KW"/>
</dbReference>
<dbReference type="Pfam" id="PF18766">
    <property type="entry name" value="SWI2_SNF2"/>
    <property type="match status" value="1"/>
</dbReference>
<dbReference type="PANTHER" id="PTHR30195">
    <property type="entry name" value="TYPE I SITE-SPECIFIC DEOXYRIBONUCLEASE PROTEIN SUBUNIT M AND R"/>
    <property type="match status" value="1"/>
</dbReference>
<evidence type="ECO:0000256" key="3">
    <source>
        <dbReference type="ARBA" id="ARBA00022722"/>
    </source>
</evidence>
<comment type="caution">
    <text evidence="13">The sequence shown here is derived from an EMBL/GenBank/DDBJ whole genome shotgun (WGS) entry which is preliminary data.</text>
</comment>
<keyword evidence="3" id="KW-0540">Nuclease</keyword>
<dbReference type="GO" id="GO:0009307">
    <property type="term" value="P:DNA restriction-modification system"/>
    <property type="evidence" value="ECO:0007669"/>
    <property type="project" value="UniProtKB-KW"/>
</dbReference>
<dbReference type="InterPro" id="IPR007409">
    <property type="entry name" value="Restrct_endonuc_type1_HsdR_N"/>
</dbReference>
<keyword evidence="6 13" id="KW-0255">Endonuclease</keyword>
<feature type="region of interest" description="Disordered" evidence="11">
    <location>
        <begin position="995"/>
        <end position="1017"/>
    </location>
</feature>
<keyword evidence="8 10" id="KW-0067">ATP-binding</keyword>
<accession>A0A2A8CW84</accession>
<evidence type="ECO:0000256" key="10">
    <source>
        <dbReference type="RuleBase" id="RU364115"/>
    </source>
</evidence>
<dbReference type="RefSeq" id="WP_098076581.1">
    <property type="nucleotide sequence ID" value="NZ_PDEQ01000006.1"/>
</dbReference>
<dbReference type="Gene3D" id="3.90.1570.50">
    <property type="match status" value="1"/>
</dbReference>
<evidence type="ECO:0000313" key="14">
    <source>
        <dbReference type="Proteomes" id="UP000220102"/>
    </source>
</evidence>
<evidence type="ECO:0000256" key="5">
    <source>
        <dbReference type="ARBA" id="ARBA00022747"/>
    </source>
</evidence>
<keyword evidence="7 10" id="KW-0378">Hydrolase</keyword>
<dbReference type="PROSITE" id="PS51192">
    <property type="entry name" value="HELICASE_ATP_BIND_1"/>
    <property type="match status" value="1"/>
</dbReference>
<dbReference type="NCBIfam" id="TIGR00348">
    <property type="entry name" value="hsdR"/>
    <property type="match status" value="1"/>
</dbReference>
<dbReference type="InterPro" id="IPR051268">
    <property type="entry name" value="Type-I_R_enzyme_R_subunit"/>
</dbReference>
<dbReference type="CDD" id="cd22332">
    <property type="entry name" value="HsdR_N"/>
    <property type="match status" value="1"/>
</dbReference>
<evidence type="ECO:0000256" key="9">
    <source>
        <dbReference type="ARBA" id="ARBA00023125"/>
    </source>
</evidence>
<comment type="catalytic activity">
    <reaction evidence="1 10">
        <text>Endonucleolytic cleavage of DNA to give random double-stranded fragments with terminal 5'-phosphates, ATP is simultaneously hydrolyzed.</text>
        <dbReference type="EC" id="3.1.21.3"/>
    </reaction>
</comment>
<comment type="function">
    <text evidence="10">Subunit R is required for both nuclease and ATPase activities, but not for modification.</text>
</comment>
<dbReference type="InterPro" id="IPR004473">
    <property type="entry name" value="Restrct_endonuc_typeI_HsdR"/>
</dbReference>
<evidence type="ECO:0000313" key="13">
    <source>
        <dbReference type="EMBL" id="PEN12965.1"/>
    </source>
</evidence>
<dbReference type="GO" id="GO:0009035">
    <property type="term" value="F:type I site-specific deoxyribonuclease activity"/>
    <property type="evidence" value="ECO:0007669"/>
    <property type="project" value="UniProtKB-EC"/>
</dbReference>
<keyword evidence="14" id="KW-1185">Reference proteome</keyword>
<sequence length="1095" mass="124238">MDDLSTPGEYRKTENPFMDQLEQMGWTVEDGDTDVPYLSGDRSSFRDVILRQDLRDALLRINRAGGSPWLDDRRIDQAIHELERVASPNLMEANKAATRLLRKGTVVDGHPEHHDGRDQTIHYIDFGDPSRNSFRAIRQFRVDYAGASGYAIPDVVLFVNGIPLVVVECKSPTATNPIASAVEDLLQYSNQRHGIEEREGVPRLFYTNQVLVATSYDKAVAGTVGARPEHYLAWKDTSPVPSNTIAENLGVERLSQQETLVAGMLRPEHLLKLLRHFILFKDQQGKTIKMVARYQQFRAVHNTVYRLQHGETRLEDGNQDRRGGIVWHTQGSGKSLTMVFLVRVMRSLHALRRFKVVVVTDRVDLQEQLAKTATLSGETVRVADSTDELKDYLKEEGPGFVFATIQKYQEQEETEDFPVLNTSEDIVVLIDEAHRSHTDRLHANLMQALPNCAKIGFTGTPILMGAKKRTHEIFGEYLDTYTIEQAVDDGVIVKILYEGRMERAALKDGRTLDELFDAAFAEKTDEEREEIKRRHATRRSVLEATQLIQAKAKDMVQHYVAHVLPNQMKAQVVAASRKAAVRYQAAIREALDELIAKAESIDPRLVQLTVDERKELRKTNPEDALLATAHAHLDVLRRLKAAAVISGKKNDPKDWGQWSGDAATKQHIGSFKDPLQHADPGKANGLAFLCVCTKLLTGFDAPVEQVLYLDRQIREHNLLQAIARVNRLYTGKEHGLVVDYYNVASHLDEALDVYSDDDVRGALTDISDELPRLRDRHARVMGFFQKHGIDDLWEDEEKAVQLLRDPKLRAEFVVRYKDLMASMDTVMPRPEALKYQSDAAQLGKIKKRAANRYRDESLAHIDAGAKVRELIDEHLIAEGIDPKIPPVSLLDAGFSEHVQEQPSHRAKASEMEHAARHHIRKHRDEDPAFYDRFSERLEQILAEYEEDWETQTKLFDELIHDLRQGRTSDDTGLDTDREAPFFSLLQRIVAEAQGQTNDAERAAKGVAEPPAPYDADSLSDATREHLANVTVEMVDHIEQEVRTVDFWRNNAAQQQLRSDLVMYLDEHEVVPFEKLEATADKIVDLAKHRHSYLTV</sequence>
<dbReference type="InterPro" id="IPR014001">
    <property type="entry name" value="Helicase_ATP-bd"/>
</dbReference>
<evidence type="ECO:0000256" key="7">
    <source>
        <dbReference type="ARBA" id="ARBA00022801"/>
    </source>
</evidence>
<dbReference type="Pfam" id="PF04313">
    <property type="entry name" value="HSDR_N"/>
    <property type="match status" value="1"/>
</dbReference>
<dbReference type="CDD" id="cd18030">
    <property type="entry name" value="DEXHc_RE_I_HsdR"/>
    <property type="match status" value="1"/>
</dbReference>
<dbReference type="GO" id="GO:0005524">
    <property type="term" value="F:ATP binding"/>
    <property type="evidence" value="ECO:0007669"/>
    <property type="project" value="UniProtKB-KW"/>
</dbReference>